<dbReference type="Gene3D" id="1.10.340.70">
    <property type="match status" value="1"/>
</dbReference>
<feature type="domain" description="Integrase catalytic" evidence="2">
    <location>
        <begin position="196"/>
        <end position="299"/>
    </location>
</feature>
<dbReference type="Proteomes" id="UP000230750">
    <property type="component" value="Unassembled WGS sequence"/>
</dbReference>
<dbReference type="GO" id="GO:0015074">
    <property type="term" value="P:DNA integration"/>
    <property type="evidence" value="ECO:0007669"/>
    <property type="project" value="InterPro"/>
</dbReference>
<dbReference type="EMBL" id="MRZV01000073">
    <property type="protein sequence ID" value="PIK59785.1"/>
    <property type="molecule type" value="Genomic_DNA"/>
</dbReference>
<dbReference type="InterPro" id="IPR036397">
    <property type="entry name" value="RNaseH_sf"/>
</dbReference>
<dbReference type="InterPro" id="IPR012337">
    <property type="entry name" value="RNaseH-like_sf"/>
</dbReference>
<dbReference type="Gene3D" id="3.30.420.10">
    <property type="entry name" value="Ribonuclease H-like superfamily/Ribonuclease H"/>
    <property type="match status" value="1"/>
</dbReference>
<dbReference type="PANTHER" id="PTHR24114:SF50">
    <property type="entry name" value="RNI-LIKE PROTEIN"/>
    <property type="match status" value="1"/>
</dbReference>
<feature type="compositionally biased region" description="Basic and acidic residues" evidence="1">
    <location>
        <begin position="315"/>
        <end position="326"/>
    </location>
</feature>
<dbReference type="InterPro" id="IPR041588">
    <property type="entry name" value="Integrase_H2C2"/>
</dbReference>
<dbReference type="FunFam" id="1.10.340.70:FF:000003">
    <property type="entry name" value="Protein CBG25708"/>
    <property type="match status" value="1"/>
</dbReference>
<reference evidence="3 4" key="1">
    <citation type="journal article" date="2017" name="PLoS Biol.">
        <title>The sea cucumber genome provides insights into morphological evolution and visceral regeneration.</title>
        <authorList>
            <person name="Zhang X."/>
            <person name="Sun L."/>
            <person name="Yuan J."/>
            <person name="Sun Y."/>
            <person name="Gao Y."/>
            <person name="Zhang L."/>
            <person name="Li S."/>
            <person name="Dai H."/>
            <person name="Hamel J.F."/>
            <person name="Liu C."/>
            <person name="Yu Y."/>
            <person name="Liu S."/>
            <person name="Lin W."/>
            <person name="Guo K."/>
            <person name="Jin S."/>
            <person name="Xu P."/>
            <person name="Storey K.B."/>
            <person name="Huan P."/>
            <person name="Zhang T."/>
            <person name="Zhou Y."/>
            <person name="Zhang J."/>
            <person name="Lin C."/>
            <person name="Li X."/>
            <person name="Xing L."/>
            <person name="Huo D."/>
            <person name="Sun M."/>
            <person name="Wang L."/>
            <person name="Mercier A."/>
            <person name="Li F."/>
            <person name="Yang H."/>
            <person name="Xiang J."/>
        </authorList>
    </citation>
    <scope>NUCLEOTIDE SEQUENCE [LARGE SCALE GENOMIC DNA]</scope>
    <source>
        <strain evidence="3">Shaxun</strain>
        <tissue evidence="3">Muscle</tissue>
    </source>
</reference>
<dbReference type="InterPro" id="IPR001584">
    <property type="entry name" value="Integrase_cat-core"/>
</dbReference>
<feature type="region of interest" description="Disordered" evidence="1">
    <location>
        <begin position="307"/>
        <end position="346"/>
    </location>
</feature>
<protein>
    <recommendedName>
        <fullName evidence="2">Integrase catalytic domain-containing protein</fullName>
    </recommendedName>
</protein>
<dbReference type="Pfam" id="PF13516">
    <property type="entry name" value="LRR_6"/>
    <property type="match status" value="6"/>
</dbReference>
<dbReference type="AlphaFoldDB" id="A0A2G8LHS2"/>
<evidence type="ECO:0000256" key="1">
    <source>
        <dbReference type="SAM" id="MobiDB-lite"/>
    </source>
</evidence>
<gene>
    <name evidence="3" type="ORF">BSL78_03240</name>
</gene>
<dbReference type="InterPro" id="IPR001611">
    <property type="entry name" value="Leu-rich_rpt"/>
</dbReference>
<proteinExistence type="predicted"/>
<dbReference type="GO" id="GO:0003676">
    <property type="term" value="F:nucleic acid binding"/>
    <property type="evidence" value="ECO:0007669"/>
    <property type="project" value="InterPro"/>
</dbReference>
<dbReference type="PANTHER" id="PTHR24114">
    <property type="entry name" value="LEUCINE RICH REPEAT FAMILY PROTEIN"/>
    <property type="match status" value="1"/>
</dbReference>
<comment type="caution">
    <text evidence="3">The sequence shown here is derived from an EMBL/GenBank/DDBJ whole genome shotgun (WGS) entry which is preliminary data.</text>
</comment>
<evidence type="ECO:0000313" key="3">
    <source>
        <dbReference type="EMBL" id="PIK59785.1"/>
    </source>
</evidence>
<dbReference type="InterPro" id="IPR052394">
    <property type="entry name" value="LRR-containing"/>
</dbReference>
<dbReference type="Pfam" id="PF17921">
    <property type="entry name" value="Integrase_H2C2"/>
    <property type="match status" value="1"/>
</dbReference>
<sequence length="651" mass="72533">MIKLKSLGAAPPRLQRFLLRLQNYDVKIRYKPGKDMLLADALSRLNPLEGESIEKEHVAVNFVQFSDQKVNEIQRGTDSDLELNALRDVIIQGWPEKRKQIPKSLQKYWAFRDELSIENGVIMKGDRLIIPLSLQPDILNQIHVGHQGIIKCQLRAKTCVYWNNINKDIESMVKQCIVCQQNGRSLPHEPLEQYEIPTRPWQVLGSDLFFINGIEYLLVADYYSKFCIVKEISKGQSQSSNIIELLKEMFSEFGIPEKLITDNGSQYSSRIFKAFAEEWLFEHITSSPRYPQSNGFIERQTVVRTGSRLSSRIESGLDKDDQRDNNSSRAPSAATFDSETTAGYDTDLEVEEQREQYDASGRNIYKEACRLNGVIPVSYFLRNITESELIMKHHGLGPAGTKAIAIALVGNTTIVKLNLSDNWLAPEGAFAIADMLRENCYITDLDLSDNKLGNQGAAALCSTLLQNSNLTHVTLSGNNFEDKCADAFADVILNNNKIEYLNLSNNTFGEAAGLAFGPALAENISMRQLDLSWNHIRGKGAVILAEGVGGNIGLRKLNLSWNGFGNEGTIALGKALASNNTLEELDITNNRITAEGSVLLGKGLAVIDSLRVLLIGKNPMQTAGCYAILKSVKENSNSKENGFWGEKQIHR</sequence>
<dbReference type="InterPro" id="IPR032675">
    <property type="entry name" value="LRR_dom_sf"/>
</dbReference>
<dbReference type="STRING" id="307972.A0A2G8LHS2"/>
<dbReference type="Pfam" id="PF00665">
    <property type="entry name" value="rve"/>
    <property type="match status" value="1"/>
</dbReference>
<evidence type="ECO:0000313" key="4">
    <source>
        <dbReference type="Proteomes" id="UP000230750"/>
    </source>
</evidence>
<dbReference type="SMART" id="SM00368">
    <property type="entry name" value="LRR_RI"/>
    <property type="match status" value="8"/>
</dbReference>
<dbReference type="SUPFAM" id="SSF52047">
    <property type="entry name" value="RNI-like"/>
    <property type="match status" value="1"/>
</dbReference>
<dbReference type="OrthoDB" id="120976at2759"/>
<name>A0A2G8LHS2_STIJA</name>
<keyword evidence="4" id="KW-1185">Reference proteome</keyword>
<feature type="compositionally biased region" description="Polar residues" evidence="1">
    <location>
        <begin position="327"/>
        <end position="343"/>
    </location>
</feature>
<dbReference type="Gene3D" id="3.80.10.10">
    <property type="entry name" value="Ribonuclease Inhibitor"/>
    <property type="match status" value="2"/>
</dbReference>
<evidence type="ECO:0000259" key="2">
    <source>
        <dbReference type="PROSITE" id="PS50994"/>
    </source>
</evidence>
<dbReference type="SUPFAM" id="SSF53098">
    <property type="entry name" value="Ribonuclease H-like"/>
    <property type="match status" value="1"/>
</dbReference>
<accession>A0A2G8LHS2</accession>
<dbReference type="PROSITE" id="PS50994">
    <property type="entry name" value="INTEGRASE"/>
    <property type="match status" value="1"/>
</dbReference>
<organism evidence="3 4">
    <name type="scientific">Stichopus japonicus</name>
    <name type="common">Sea cucumber</name>
    <dbReference type="NCBI Taxonomy" id="307972"/>
    <lineage>
        <taxon>Eukaryota</taxon>
        <taxon>Metazoa</taxon>
        <taxon>Echinodermata</taxon>
        <taxon>Eleutherozoa</taxon>
        <taxon>Echinozoa</taxon>
        <taxon>Holothuroidea</taxon>
        <taxon>Aspidochirotacea</taxon>
        <taxon>Aspidochirotida</taxon>
        <taxon>Stichopodidae</taxon>
        <taxon>Apostichopus</taxon>
    </lineage>
</organism>